<organism evidence="2 3">
    <name type="scientific">Collybia nuda</name>
    <dbReference type="NCBI Taxonomy" id="64659"/>
    <lineage>
        <taxon>Eukaryota</taxon>
        <taxon>Fungi</taxon>
        <taxon>Dikarya</taxon>
        <taxon>Basidiomycota</taxon>
        <taxon>Agaricomycotina</taxon>
        <taxon>Agaricomycetes</taxon>
        <taxon>Agaricomycetidae</taxon>
        <taxon>Agaricales</taxon>
        <taxon>Tricholomatineae</taxon>
        <taxon>Clitocybaceae</taxon>
        <taxon>Collybia</taxon>
    </lineage>
</organism>
<dbReference type="AlphaFoldDB" id="A0A9P5Y425"/>
<evidence type="ECO:0000313" key="3">
    <source>
        <dbReference type="Proteomes" id="UP000807353"/>
    </source>
</evidence>
<dbReference type="PROSITE" id="PS51257">
    <property type="entry name" value="PROKAR_LIPOPROTEIN"/>
    <property type="match status" value="1"/>
</dbReference>
<evidence type="ECO:0000313" key="2">
    <source>
        <dbReference type="EMBL" id="KAF9461877.1"/>
    </source>
</evidence>
<accession>A0A9P5Y425</accession>
<dbReference type="Proteomes" id="UP000807353">
    <property type="component" value="Unassembled WGS sequence"/>
</dbReference>
<feature type="signal peptide" evidence="1">
    <location>
        <begin position="1"/>
        <end position="20"/>
    </location>
</feature>
<reference evidence="2" key="1">
    <citation type="submission" date="2020-11" db="EMBL/GenBank/DDBJ databases">
        <authorList>
            <consortium name="DOE Joint Genome Institute"/>
            <person name="Ahrendt S."/>
            <person name="Riley R."/>
            <person name="Andreopoulos W."/>
            <person name="Labutti K."/>
            <person name="Pangilinan J."/>
            <person name="Ruiz-Duenas F.J."/>
            <person name="Barrasa J.M."/>
            <person name="Sanchez-Garcia M."/>
            <person name="Camarero S."/>
            <person name="Miyauchi S."/>
            <person name="Serrano A."/>
            <person name="Linde D."/>
            <person name="Babiker R."/>
            <person name="Drula E."/>
            <person name="Ayuso-Fernandez I."/>
            <person name="Pacheco R."/>
            <person name="Padilla G."/>
            <person name="Ferreira P."/>
            <person name="Barriuso J."/>
            <person name="Kellner H."/>
            <person name="Castanera R."/>
            <person name="Alfaro M."/>
            <person name="Ramirez L."/>
            <person name="Pisabarro A.G."/>
            <person name="Kuo A."/>
            <person name="Tritt A."/>
            <person name="Lipzen A."/>
            <person name="He G."/>
            <person name="Yan M."/>
            <person name="Ng V."/>
            <person name="Cullen D."/>
            <person name="Martin F."/>
            <person name="Rosso M.-N."/>
            <person name="Henrissat B."/>
            <person name="Hibbett D."/>
            <person name="Martinez A.T."/>
            <person name="Grigoriev I.V."/>
        </authorList>
    </citation>
    <scope>NUCLEOTIDE SEQUENCE</scope>
    <source>
        <strain evidence="2">CBS 247.69</strain>
    </source>
</reference>
<sequence>MKLPTPLVFVILTLSSFVSASACDKACRPEEPKCEEGFHAELIGKCWVCCLDGSKLA</sequence>
<dbReference type="EMBL" id="MU150278">
    <property type="protein sequence ID" value="KAF9461877.1"/>
    <property type="molecule type" value="Genomic_DNA"/>
</dbReference>
<keyword evidence="3" id="KW-1185">Reference proteome</keyword>
<feature type="chain" id="PRO_5040239479" evidence="1">
    <location>
        <begin position="21"/>
        <end position="57"/>
    </location>
</feature>
<evidence type="ECO:0000256" key="1">
    <source>
        <dbReference type="SAM" id="SignalP"/>
    </source>
</evidence>
<keyword evidence="1" id="KW-0732">Signal</keyword>
<gene>
    <name evidence="2" type="ORF">BDZ94DRAFT_1262848</name>
</gene>
<proteinExistence type="predicted"/>
<comment type="caution">
    <text evidence="2">The sequence shown here is derived from an EMBL/GenBank/DDBJ whole genome shotgun (WGS) entry which is preliminary data.</text>
</comment>
<name>A0A9P5Y425_9AGAR</name>
<protein>
    <submittedName>
        <fullName evidence="2">Uncharacterized protein</fullName>
    </submittedName>
</protein>